<dbReference type="OMA" id="MSQIFTI"/>
<dbReference type="PANTHER" id="PTHR35393">
    <property type="entry name" value="CHROMOSOME 1, WHOLE GENOME SHOTGUN SEQUENCE"/>
    <property type="match status" value="1"/>
</dbReference>
<protein>
    <recommendedName>
        <fullName evidence="1">SigF-like NTF2-like domain-containing protein</fullName>
    </recommendedName>
</protein>
<dbReference type="EMBL" id="CAFZ01000095">
    <property type="protein sequence ID" value="CCA70802.1"/>
    <property type="molecule type" value="Genomic_DNA"/>
</dbReference>
<reference evidence="2 3" key="1">
    <citation type="journal article" date="2011" name="PLoS Pathog.">
        <title>Endophytic Life Strategies Decoded by Genome and Transcriptome Analyses of the Mutualistic Root Symbiont Piriformospora indica.</title>
        <authorList>
            <person name="Zuccaro A."/>
            <person name="Lahrmann U."/>
            <person name="Guldener U."/>
            <person name="Langen G."/>
            <person name="Pfiffi S."/>
            <person name="Biedenkopf D."/>
            <person name="Wong P."/>
            <person name="Samans B."/>
            <person name="Grimm C."/>
            <person name="Basiewicz M."/>
            <person name="Murat C."/>
            <person name="Martin F."/>
            <person name="Kogel K.H."/>
        </authorList>
    </citation>
    <scope>NUCLEOTIDE SEQUENCE [LARGE SCALE GENOMIC DNA]</scope>
    <source>
        <strain evidence="2 3">DSM 11827</strain>
    </source>
</reference>
<proteinExistence type="predicted"/>
<dbReference type="STRING" id="1109443.G4THK9"/>
<dbReference type="InParanoid" id="G4THK9"/>
<dbReference type="InterPro" id="IPR057514">
    <property type="entry name" value="NTF2_SigF"/>
</dbReference>
<evidence type="ECO:0000259" key="1">
    <source>
        <dbReference type="Pfam" id="PF24840"/>
    </source>
</evidence>
<dbReference type="eggNOG" id="ENOG502S534">
    <property type="taxonomic scope" value="Eukaryota"/>
</dbReference>
<comment type="caution">
    <text evidence="2">The sequence shown here is derived from an EMBL/GenBank/DDBJ whole genome shotgun (WGS) entry which is preliminary data.</text>
</comment>
<name>G4THK9_SERID</name>
<dbReference type="HOGENOM" id="CLU_079426_1_0_1"/>
<dbReference type="Pfam" id="PF24840">
    <property type="entry name" value="NTF2_SigF"/>
    <property type="match status" value="1"/>
</dbReference>
<evidence type="ECO:0000313" key="3">
    <source>
        <dbReference type="Proteomes" id="UP000007148"/>
    </source>
</evidence>
<evidence type="ECO:0000313" key="2">
    <source>
        <dbReference type="EMBL" id="CCA70802.1"/>
    </source>
</evidence>
<accession>G4THK9</accession>
<dbReference type="PANTHER" id="PTHR35393:SF1">
    <property type="entry name" value="SNOAL-LIKE DOMAIN-CONTAINING PROTEIN"/>
    <property type="match status" value="1"/>
</dbReference>
<gene>
    <name evidence="2" type="ORF">PIIN_04737</name>
</gene>
<sequence>MYHVLDLYHTFELIGMQHPEKDITEVVTLLTTAITPGIQKAALERFFAPDAGFIHPVCAVERGPNSRDKVLAIYQWYRVLSPQITLEVKDVVYDREQNVMFLEIVQKFHLRLSPLSAAPSRLITRIKMEERDGLHHIVLQEDFYHPEDFAALIIPPLKPLVSLALRMSSIACSVGAFGAQMIGFWRPESVKTT</sequence>
<keyword evidence="3" id="KW-1185">Reference proteome</keyword>
<dbReference type="Proteomes" id="UP000007148">
    <property type="component" value="Unassembled WGS sequence"/>
</dbReference>
<dbReference type="AlphaFoldDB" id="G4THK9"/>
<dbReference type="OrthoDB" id="2344312at2759"/>
<feature type="domain" description="SigF-like NTF2-like" evidence="1">
    <location>
        <begin position="16"/>
        <end position="184"/>
    </location>
</feature>
<organism evidence="2 3">
    <name type="scientific">Serendipita indica (strain DSM 11827)</name>
    <name type="common">Root endophyte fungus</name>
    <name type="synonym">Piriformospora indica</name>
    <dbReference type="NCBI Taxonomy" id="1109443"/>
    <lineage>
        <taxon>Eukaryota</taxon>
        <taxon>Fungi</taxon>
        <taxon>Dikarya</taxon>
        <taxon>Basidiomycota</taxon>
        <taxon>Agaricomycotina</taxon>
        <taxon>Agaricomycetes</taxon>
        <taxon>Sebacinales</taxon>
        <taxon>Serendipitaceae</taxon>
        <taxon>Serendipita</taxon>
    </lineage>
</organism>